<dbReference type="EMBL" id="CP003349">
    <property type="protein sequence ID" value="AFD05710.1"/>
    <property type="molecule type" value="Genomic_DNA"/>
</dbReference>
<evidence type="ECO:0000313" key="2">
    <source>
        <dbReference type="Proteomes" id="UP000007590"/>
    </source>
</evidence>
<keyword evidence="2" id="KW-1185">Reference proteome</keyword>
<gene>
    <name evidence="1" type="ordered locus">Solca_0580</name>
</gene>
<organism evidence="1 2">
    <name type="scientific">Solitalea canadensis (strain ATCC 29591 / DSM 3403 / JCM 21819 / LMG 8368 / NBRC 15130 / NCIMB 12057 / USAM 9D)</name>
    <name type="common">Flexibacter canadensis</name>
    <dbReference type="NCBI Taxonomy" id="929556"/>
    <lineage>
        <taxon>Bacteria</taxon>
        <taxon>Pseudomonadati</taxon>
        <taxon>Bacteroidota</taxon>
        <taxon>Sphingobacteriia</taxon>
        <taxon>Sphingobacteriales</taxon>
        <taxon>Sphingobacteriaceae</taxon>
        <taxon>Solitalea</taxon>
    </lineage>
</organism>
<sequence length="149" mass="16817">MKNLLNAAVNKEIIDRLNSLTPSSQAQWGKMDVAQMLAHCQVPMQVAVGEVKLKKGWIGIFFGRLVKKQLMSDKPLKRGLPTDKSFLVVDQRDFDVEKEKLAVLINHFVAKGPMGISKNPHPIFGDMTPDEWGYLAWKHLDHHLTQFGA</sequence>
<dbReference type="Gene3D" id="1.20.120.450">
    <property type="entry name" value="dinb family like domain"/>
    <property type="match status" value="1"/>
</dbReference>
<dbReference type="AlphaFoldDB" id="H8KP73"/>
<protein>
    <recommendedName>
        <fullName evidence="3">DUF1569 domain-containing protein</fullName>
    </recommendedName>
</protein>
<dbReference type="KEGG" id="scn:Solca_0580"/>
<dbReference type="RefSeq" id="WP_014678938.1">
    <property type="nucleotide sequence ID" value="NC_017770.1"/>
</dbReference>
<dbReference type="Pfam" id="PF07606">
    <property type="entry name" value="DUF1569"/>
    <property type="match status" value="1"/>
</dbReference>
<accession>H8KP73</accession>
<dbReference type="STRING" id="929556.Solca_0580"/>
<dbReference type="InterPro" id="IPR011463">
    <property type="entry name" value="DUF1569"/>
</dbReference>
<evidence type="ECO:0008006" key="3">
    <source>
        <dbReference type="Google" id="ProtNLM"/>
    </source>
</evidence>
<dbReference type="HOGENOM" id="CLU_142853_0_0_10"/>
<dbReference type="Proteomes" id="UP000007590">
    <property type="component" value="Chromosome"/>
</dbReference>
<dbReference type="eggNOG" id="ENOG502ZRUR">
    <property type="taxonomic scope" value="Bacteria"/>
</dbReference>
<proteinExistence type="predicted"/>
<name>H8KP73_SOLCM</name>
<dbReference type="InterPro" id="IPR034660">
    <property type="entry name" value="DinB/YfiT-like"/>
</dbReference>
<reference evidence="1" key="1">
    <citation type="submission" date="2012-02" db="EMBL/GenBank/DDBJ databases">
        <title>The complete genome of Solitalea canadensis DSM 3403.</title>
        <authorList>
            <consortium name="US DOE Joint Genome Institute (JGI-PGF)"/>
            <person name="Lucas S."/>
            <person name="Copeland A."/>
            <person name="Lapidus A."/>
            <person name="Glavina del Rio T."/>
            <person name="Dalin E."/>
            <person name="Tice H."/>
            <person name="Bruce D."/>
            <person name="Goodwin L."/>
            <person name="Pitluck S."/>
            <person name="Peters L."/>
            <person name="Ovchinnikova G."/>
            <person name="Lu M."/>
            <person name="Kyrpides N."/>
            <person name="Mavromatis K."/>
            <person name="Ivanova N."/>
            <person name="Brettin T."/>
            <person name="Detter J.C."/>
            <person name="Han C."/>
            <person name="Larimer F."/>
            <person name="Land M."/>
            <person name="Hauser L."/>
            <person name="Markowitz V."/>
            <person name="Cheng J.-F."/>
            <person name="Hugenholtz P."/>
            <person name="Woyke T."/>
            <person name="Wu D."/>
            <person name="Spring S."/>
            <person name="Schroeder M."/>
            <person name="Kopitz M."/>
            <person name="Brambilla E."/>
            <person name="Klenk H.-P."/>
            <person name="Eisen J.A."/>
        </authorList>
    </citation>
    <scope>NUCLEOTIDE SEQUENCE</scope>
    <source>
        <strain evidence="1">DSM 3403</strain>
    </source>
</reference>
<dbReference type="OrthoDB" id="2599194at2"/>
<evidence type="ECO:0000313" key="1">
    <source>
        <dbReference type="EMBL" id="AFD05710.1"/>
    </source>
</evidence>